<evidence type="ECO:0000313" key="2">
    <source>
        <dbReference type="EMBL" id="SHL14492.1"/>
    </source>
</evidence>
<keyword evidence="4" id="KW-1185">Reference proteome</keyword>
<dbReference type="EMBL" id="FRBH01000006">
    <property type="protein sequence ID" value="SHL14492.1"/>
    <property type="molecule type" value="Genomic_DNA"/>
</dbReference>
<reference evidence="3" key="2">
    <citation type="submission" date="2016-11" db="EMBL/GenBank/DDBJ databases">
        <authorList>
            <person name="Varghese N."/>
            <person name="Submissions S."/>
        </authorList>
    </citation>
    <scope>NUCLEOTIDE SEQUENCE [LARGE SCALE GENOMIC DNA]</scope>
    <source>
        <strain evidence="3">DSM 27989</strain>
    </source>
</reference>
<organism evidence="2 3">
    <name type="scientific">Chishuiella changwenlii</name>
    <dbReference type="NCBI Taxonomy" id="1434701"/>
    <lineage>
        <taxon>Bacteria</taxon>
        <taxon>Pseudomonadati</taxon>
        <taxon>Bacteroidota</taxon>
        <taxon>Flavobacteriia</taxon>
        <taxon>Flavobacteriales</taxon>
        <taxon>Weeksellaceae</taxon>
        <taxon>Chishuiella</taxon>
    </lineage>
</organism>
<sequence length="197" mass="22989">MSQNISELNLSPITNEKLVHFINYQLPITNKDLKEHIIREFDNRNLDYRHLYNSDVNELEIKLPLSLIDGCLFERNIPKPPLVGSFYSTVNRLKNFLVNTEELKGKTFKTFDYIFDQLYLPSNIIEVVTEEDINKLSKDDVFIIFKNTVQQFPNQNLLNKIALKSKIILVDKGSRYRGLKNVSILENEAIIKKLSLE</sequence>
<dbReference type="Proteomes" id="UP000650994">
    <property type="component" value="Unassembled WGS sequence"/>
</dbReference>
<reference evidence="1" key="1">
    <citation type="journal article" date="2014" name="Int. J. Syst. Evol. Microbiol.">
        <title>Complete genome of a new Firmicutes species belonging to the dominant human colonic microbiota ('Ruminococcus bicirculans') reveals two chromosomes and a selective capacity to utilize plant glucans.</title>
        <authorList>
            <consortium name="NISC Comparative Sequencing Program"/>
            <person name="Wegmann U."/>
            <person name="Louis P."/>
            <person name="Goesmann A."/>
            <person name="Henrissat B."/>
            <person name="Duncan S.H."/>
            <person name="Flint H.J."/>
        </authorList>
    </citation>
    <scope>NUCLEOTIDE SEQUENCE</scope>
    <source>
        <strain evidence="1">CGMCC 1.12707</strain>
    </source>
</reference>
<evidence type="ECO:0000313" key="3">
    <source>
        <dbReference type="Proteomes" id="UP000184120"/>
    </source>
</evidence>
<reference evidence="4" key="4">
    <citation type="journal article" date="2019" name="Int. J. Syst. Evol. Microbiol.">
        <title>The Global Catalogue of Microorganisms (GCM) 10K type strain sequencing project: providing services to taxonomists for standard genome sequencing and annotation.</title>
        <authorList>
            <consortium name="The Broad Institute Genomics Platform"/>
            <consortium name="The Broad Institute Genome Sequencing Center for Infectious Disease"/>
            <person name="Wu L."/>
            <person name="Ma J."/>
        </authorList>
    </citation>
    <scope>NUCLEOTIDE SEQUENCE [LARGE SCALE GENOMIC DNA]</scope>
    <source>
        <strain evidence="4">CGMCC 1.12707</strain>
    </source>
</reference>
<proteinExistence type="predicted"/>
<reference evidence="1" key="5">
    <citation type="submission" date="2024-05" db="EMBL/GenBank/DDBJ databases">
        <authorList>
            <person name="Sun Q."/>
            <person name="Zhou Y."/>
        </authorList>
    </citation>
    <scope>NUCLEOTIDE SEQUENCE</scope>
    <source>
        <strain evidence="1">CGMCC 1.12707</strain>
    </source>
</reference>
<protein>
    <submittedName>
        <fullName evidence="2">Uncharacterized protein</fullName>
    </submittedName>
</protein>
<dbReference type="EMBL" id="BMFL01000005">
    <property type="protein sequence ID" value="GGE93166.1"/>
    <property type="molecule type" value="Genomic_DNA"/>
</dbReference>
<reference evidence="2" key="3">
    <citation type="submission" date="2016-11" db="EMBL/GenBank/DDBJ databases">
        <authorList>
            <person name="Jaros S."/>
            <person name="Januszkiewicz K."/>
            <person name="Wedrychowicz H."/>
        </authorList>
    </citation>
    <scope>NUCLEOTIDE SEQUENCE [LARGE SCALE GENOMIC DNA]</scope>
    <source>
        <strain evidence="2">DSM 27989</strain>
    </source>
</reference>
<dbReference type="OrthoDB" id="1433572at2"/>
<dbReference type="AlphaFoldDB" id="A0A1M6Y8M3"/>
<name>A0A1M6Y8M3_9FLAO</name>
<dbReference type="Proteomes" id="UP000184120">
    <property type="component" value="Unassembled WGS sequence"/>
</dbReference>
<accession>A0A1M6Y8M3</accession>
<evidence type="ECO:0000313" key="4">
    <source>
        <dbReference type="Proteomes" id="UP000650994"/>
    </source>
</evidence>
<dbReference type="RefSeq" id="WP_072931738.1">
    <property type="nucleotide sequence ID" value="NZ_BMFL01000005.1"/>
</dbReference>
<gene>
    <name evidence="1" type="ORF">GCM10010984_08490</name>
    <name evidence="2" type="ORF">SAMN05443634_106134</name>
</gene>
<dbReference type="STRING" id="1434701.SAMN05443634_106134"/>
<evidence type="ECO:0000313" key="1">
    <source>
        <dbReference type="EMBL" id="GGE93166.1"/>
    </source>
</evidence>